<accession>A0ABT0XDQ3</accession>
<dbReference type="RefSeq" id="WP_251418529.1">
    <property type="nucleotide sequence ID" value="NZ_JAMQGM010000050.1"/>
</dbReference>
<organism evidence="1 2">
    <name type="scientific">Streptomyces meridianus</name>
    <dbReference type="NCBI Taxonomy" id="2938945"/>
    <lineage>
        <taxon>Bacteria</taxon>
        <taxon>Bacillati</taxon>
        <taxon>Actinomycetota</taxon>
        <taxon>Actinomycetes</taxon>
        <taxon>Kitasatosporales</taxon>
        <taxon>Streptomycetaceae</taxon>
        <taxon>Streptomyces</taxon>
    </lineage>
</organism>
<comment type="caution">
    <text evidence="1">The sequence shown here is derived from an EMBL/GenBank/DDBJ whole genome shotgun (WGS) entry which is preliminary data.</text>
</comment>
<reference evidence="1" key="1">
    <citation type="journal article" date="2023" name="Int. J. Syst. Evol. Microbiol.">
        <title>Streptomyces meridianus sp. nov. isolated from brackish water of the Tagus estuary in Alcochete, Portugal.</title>
        <authorList>
            <person name="Santos J.D.N."/>
            <person name="Klimek D."/>
            <person name="Calusinska M."/>
            <person name="Lobo Da Cunha A."/>
            <person name="Catita J."/>
            <person name="Goncalves H."/>
            <person name="Gonzalez I."/>
            <person name="Reyes F."/>
            <person name="Lage O.M."/>
        </authorList>
    </citation>
    <scope>NUCLEOTIDE SEQUENCE</scope>
    <source>
        <strain evidence="1">MTZ3.1</strain>
    </source>
</reference>
<dbReference type="EMBL" id="JAMQGM010000050">
    <property type="protein sequence ID" value="MCM2580053.1"/>
    <property type="molecule type" value="Genomic_DNA"/>
</dbReference>
<name>A0ABT0XDQ3_9ACTN</name>
<protein>
    <submittedName>
        <fullName evidence="1">DUF6000 family protein</fullName>
    </submittedName>
</protein>
<dbReference type="Pfam" id="PF19463">
    <property type="entry name" value="DUF6000"/>
    <property type="match status" value="1"/>
</dbReference>
<keyword evidence="2" id="KW-1185">Reference proteome</keyword>
<proteinExistence type="predicted"/>
<dbReference type="Proteomes" id="UP001167160">
    <property type="component" value="Unassembled WGS sequence"/>
</dbReference>
<evidence type="ECO:0000313" key="1">
    <source>
        <dbReference type="EMBL" id="MCM2580053.1"/>
    </source>
</evidence>
<gene>
    <name evidence="1" type="ORF">M1E25_22345</name>
</gene>
<sequence>MRFTYEEPELLALVHRWVMPGRRYLRLGGGLLRLTGSERTAFTSELGEAAAEIAPRELAALLDCGWRERRTAAWLIAISGRTEFRERLGELLTASEVCCTGQAYCIALCTFGTPADAGLLVSYLDRYLRRPDLHYDQAPALGALLHLDARLGTDRASPFLAPDGLWRQWLDGPPRKTGCEDVEDYRRTVAGLCAVVDEAAAYCSADRRTAGPPSGP</sequence>
<evidence type="ECO:0000313" key="2">
    <source>
        <dbReference type="Proteomes" id="UP001167160"/>
    </source>
</evidence>
<dbReference type="InterPro" id="IPR046042">
    <property type="entry name" value="DUF6000"/>
</dbReference>